<dbReference type="EMBL" id="QFQP01000042">
    <property type="protein sequence ID" value="PZR05793.1"/>
    <property type="molecule type" value="Genomic_DNA"/>
</dbReference>
<feature type="domain" description="PpiC" evidence="6">
    <location>
        <begin position="125"/>
        <end position="250"/>
    </location>
</feature>
<protein>
    <recommendedName>
        <fullName evidence="2">peptidylprolyl isomerase</fullName>
        <ecNumber evidence="2">5.2.1.8</ecNumber>
    </recommendedName>
</protein>
<organism evidence="7 8">
    <name type="scientific">Archangium gephyra</name>
    <dbReference type="NCBI Taxonomy" id="48"/>
    <lineage>
        <taxon>Bacteria</taxon>
        <taxon>Pseudomonadati</taxon>
        <taxon>Myxococcota</taxon>
        <taxon>Myxococcia</taxon>
        <taxon>Myxococcales</taxon>
        <taxon>Cystobacterineae</taxon>
        <taxon>Archangiaceae</taxon>
        <taxon>Archangium</taxon>
    </lineage>
</organism>
<dbReference type="InterPro" id="IPR046357">
    <property type="entry name" value="PPIase_dom_sf"/>
</dbReference>
<accession>A0A2W5SYS1</accession>
<keyword evidence="4" id="KW-0697">Rotamase</keyword>
<dbReference type="Gene3D" id="3.10.50.40">
    <property type="match status" value="1"/>
</dbReference>
<evidence type="ECO:0000313" key="7">
    <source>
        <dbReference type="EMBL" id="PZR05793.1"/>
    </source>
</evidence>
<dbReference type="InterPro" id="IPR000297">
    <property type="entry name" value="PPIase_PpiC"/>
</dbReference>
<dbReference type="PANTHER" id="PTHR47245">
    <property type="entry name" value="PEPTIDYLPROLYL ISOMERASE"/>
    <property type="match status" value="1"/>
</dbReference>
<dbReference type="GO" id="GO:0003755">
    <property type="term" value="F:peptidyl-prolyl cis-trans isomerase activity"/>
    <property type="evidence" value="ECO:0007669"/>
    <property type="project" value="UniProtKB-KW"/>
</dbReference>
<dbReference type="Gene3D" id="1.10.4030.10">
    <property type="entry name" value="Porin chaperone SurA, peptide-binding domain"/>
    <property type="match status" value="1"/>
</dbReference>
<evidence type="ECO:0000256" key="1">
    <source>
        <dbReference type="ARBA" id="ARBA00000971"/>
    </source>
</evidence>
<comment type="catalytic activity">
    <reaction evidence="1">
        <text>[protein]-peptidylproline (omega=180) = [protein]-peptidylproline (omega=0)</text>
        <dbReference type="Rhea" id="RHEA:16237"/>
        <dbReference type="Rhea" id="RHEA-COMP:10747"/>
        <dbReference type="Rhea" id="RHEA-COMP:10748"/>
        <dbReference type="ChEBI" id="CHEBI:83833"/>
        <dbReference type="ChEBI" id="CHEBI:83834"/>
        <dbReference type="EC" id="5.2.1.8"/>
    </reaction>
</comment>
<dbReference type="InterPro" id="IPR050245">
    <property type="entry name" value="PrsA_foldase"/>
</dbReference>
<dbReference type="Pfam" id="PF13145">
    <property type="entry name" value="Rotamase_2"/>
    <property type="match status" value="1"/>
</dbReference>
<dbReference type="AlphaFoldDB" id="A0A2W5SYS1"/>
<evidence type="ECO:0000256" key="5">
    <source>
        <dbReference type="ARBA" id="ARBA00023235"/>
    </source>
</evidence>
<keyword evidence="3" id="KW-0732">Signal</keyword>
<evidence type="ECO:0000256" key="3">
    <source>
        <dbReference type="ARBA" id="ARBA00022729"/>
    </source>
</evidence>
<dbReference type="SUPFAM" id="SSF54534">
    <property type="entry name" value="FKBP-like"/>
    <property type="match status" value="1"/>
</dbReference>
<reference evidence="7 8" key="1">
    <citation type="submission" date="2017-08" db="EMBL/GenBank/DDBJ databases">
        <title>Infants hospitalized years apart are colonized by the same room-sourced microbial strains.</title>
        <authorList>
            <person name="Brooks B."/>
            <person name="Olm M.R."/>
            <person name="Firek B.A."/>
            <person name="Baker R."/>
            <person name="Thomas B.C."/>
            <person name="Morowitz M.J."/>
            <person name="Banfield J.F."/>
        </authorList>
    </citation>
    <scope>NUCLEOTIDE SEQUENCE [LARGE SCALE GENOMIC DNA]</scope>
    <source>
        <strain evidence="7">S2_003_000_R2_14</strain>
    </source>
</reference>
<gene>
    <name evidence="7" type="ORF">DI536_31575</name>
</gene>
<evidence type="ECO:0000259" key="6">
    <source>
        <dbReference type="Pfam" id="PF13145"/>
    </source>
</evidence>
<evidence type="ECO:0000256" key="2">
    <source>
        <dbReference type="ARBA" id="ARBA00013194"/>
    </source>
</evidence>
<keyword evidence="5" id="KW-0413">Isomerase</keyword>
<dbReference type="PROSITE" id="PS51257">
    <property type="entry name" value="PROKAR_LIPOPROTEIN"/>
    <property type="match status" value="1"/>
</dbReference>
<dbReference type="SUPFAM" id="SSF109998">
    <property type="entry name" value="Triger factor/SurA peptide-binding domain-like"/>
    <property type="match status" value="1"/>
</dbReference>
<evidence type="ECO:0000256" key="4">
    <source>
        <dbReference type="ARBA" id="ARBA00023110"/>
    </source>
</evidence>
<dbReference type="InterPro" id="IPR027304">
    <property type="entry name" value="Trigger_fact/SurA_dom_sf"/>
</dbReference>
<proteinExistence type="predicted"/>
<dbReference type="PANTHER" id="PTHR47245:SF1">
    <property type="entry name" value="FOLDASE PROTEIN PRSA"/>
    <property type="match status" value="1"/>
</dbReference>
<dbReference type="EC" id="5.2.1.8" evidence="2"/>
<evidence type="ECO:0000313" key="8">
    <source>
        <dbReference type="Proteomes" id="UP000249061"/>
    </source>
</evidence>
<sequence>MRVGGWMVMALGVASCDRATVSTQADAAVAAPSSAVATWANEAITDDEVREAVGRLPIALRDRYDTPEGRRDFIDALISQRLLRNEAQRLNLHTRPDIQKQVRELEERLTTRALLDEAEKNLGPVSEAELKTYFERHADEFRSPLRVRITRVLATGPKNAATKKRAEAVRAKLLKTRDIAAIARTGDGPERLRDGDLGWISAASDDETTAAMNLPAVGSVSEVIPVPTGFSVLVATGREEPRVPPFEEVRGQINARVVSGRQRQAFDKLVTDLRAKANVKINAGAMP</sequence>
<dbReference type="Proteomes" id="UP000249061">
    <property type="component" value="Unassembled WGS sequence"/>
</dbReference>
<comment type="caution">
    <text evidence="7">The sequence shown here is derived from an EMBL/GenBank/DDBJ whole genome shotgun (WGS) entry which is preliminary data.</text>
</comment>
<name>A0A2W5SYS1_9BACT</name>